<dbReference type="RefSeq" id="WP_089011392.1">
    <property type="nucleotide sequence ID" value="NZ_LT607754.1"/>
</dbReference>
<dbReference type="OrthoDB" id="4169181at2"/>
<gene>
    <name evidence="1" type="ORF">GA0070613_1235</name>
</gene>
<dbReference type="Proteomes" id="UP000198221">
    <property type="component" value="Chromosome I"/>
</dbReference>
<dbReference type="AlphaFoldDB" id="A0A1C5HER5"/>
<reference evidence="2" key="1">
    <citation type="submission" date="2016-06" db="EMBL/GenBank/DDBJ databases">
        <authorList>
            <person name="Varghese N."/>
            <person name="Submissions Spin"/>
        </authorList>
    </citation>
    <scope>NUCLEOTIDE SEQUENCE [LARGE SCALE GENOMIC DNA]</scope>
    <source>
        <strain evidence="2">DSM 43819</strain>
    </source>
</reference>
<accession>A0A1C5HER5</accession>
<dbReference type="EMBL" id="LT607754">
    <property type="protein sequence ID" value="SCG44512.1"/>
    <property type="molecule type" value="Genomic_DNA"/>
</dbReference>
<sequence>MWKTQPIGLRGWRERWADRKNEQYQRAYDAALGAWQQRDTKLRRLRAAASEFRGSADAAVGLSLEFFPGEVVYTVLPAAELIEAEGRHIAGLPRPERAVLATPDTTLSPVLADGLHVVDAGMVVVTDRAVAFLGRDGVREWMYARLCGVAHDRRAPFTLMHSPRSPPRSPRL</sequence>
<proteinExistence type="predicted"/>
<keyword evidence="2" id="KW-1185">Reference proteome</keyword>
<evidence type="ECO:0000313" key="1">
    <source>
        <dbReference type="EMBL" id="SCG44512.1"/>
    </source>
</evidence>
<organism evidence="1 2">
    <name type="scientific">Micromonospora inositola</name>
    <dbReference type="NCBI Taxonomy" id="47865"/>
    <lineage>
        <taxon>Bacteria</taxon>
        <taxon>Bacillati</taxon>
        <taxon>Actinomycetota</taxon>
        <taxon>Actinomycetes</taxon>
        <taxon>Micromonosporales</taxon>
        <taxon>Micromonosporaceae</taxon>
        <taxon>Micromonospora</taxon>
    </lineage>
</organism>
<name>A0A1C5HER5_9ACTN</name>
<evidence type="ECO:0000313" key="2">
    <source>
        <dbReference type="Proteomes" id="UP000198221"/>
    </source>
</evidence>
<protein>
    <submittedName>
        <fullName evidence="1">Uncharacterized protein</fullName>
    </submittedName>
</protein>